<organism evidence="2 3">
    <name type="scientific">Vespula pensylvanica</name>
    <name type="common">Western yellow jacket</name>
    <name type="synonym">Wasp</name>
    <dbReference type="NCBI Taxonomy" id="30213"/>
    <lineage>
        <taxon>Eukaryota</taxon>
        <taxon>Metazoa</taxon>
        <taxon>Ecdysozoa</taxon>
        <taxon>Arthropoda</taxon>
        <taxon>Hexapoda</taxon>
        <taxon>Insecta</taxon>
        <taxon>Pterygota</taxon>
        <taxon>Neoptera</taxon>
        <taxon>Endopterygota</taxon>
        <taxon>Hymenoptera</taxon>
        <taxon>Apocrita</taxon>
        <taxon>Aculeata</taxon>
        <taxon>Vespoidea</taxon>
        <taxon>Vespidae</taxon>
        <taxon>Vespinae</taxon>
        <taxon>Vespula</taxon>
    </lineage>
</organism>
<feature type="region of interest" description="Disordered" evidence="1">
    <location>
        <begin position="46"/>
        <end position="81"/>
    </location>
</feature>
<protein>
    <submittedName>
        <fullName evidence="2">Uncharacterized protein</fullName>
    </submittedName>
</protein>
<keyword evidence="3" id="KW-1185">Reference proteome</keyword>
<accession>A0A834NQ66</accession>
<dbReference type="EMBL" id="JACSDY010000011">
    <property type="protein sequence ID" value="KAF7415506.1"/>
    <property type="molecule type" value="Genomic_DNA"/>
</dbReference>
<sequence length="202" mass="22088">MTREERRDVTSKQWAGINVQTITITAKSVAVYSDVVDNNSAGRQCLELGTSKKDRQEETSARPSDERGGGGGGGSSSIDRSIPTTHRLFETAFSTQGGLSMRFNGHDVYARKQQAVSELPHHLGVERLTPHDQHHDLFSGKISKAKKPTNENFHQPGKYDSVFDSVAQSARACCFELASVVATPNFISSWSSALSIMGNRTF</sequence>
<dbReference type="AlphaFoldDB" id="A0A834NQ66"/>
<dbReference type="Proteomes" id="UP000600918">
    <property type="component" value="Unassembled WGS sequence"/>
</dbReference>
<name>A0A834NQ66_VESPE</name>
<evidence type="ECO:0000256" key="1">
    <source>
        <dbReference type="SAM" id="MobiDB-lite"/>
    </source>
</evidence>
<comment type="caution">
    <text evidence="2">The sequence shown here is derived from an EMBL/GenBank/DDBJ whole genome shotgun (WGS) entry which is preliminary data.</text>
</comment>
<proteinExistence type="predicted"/>
<evidence type="ECO:0000313" key="3">
    <source>
        <dbReference type="Proteomes" id="UP000600918"/>
    </source>
</evidence>
<reference evidence="2" key="1">
    <citation type="journal article" date="2020" name="G3 (Bethesda)">
        <title>High-Quality Assemblies for Three Invasive Social Wasps from the &lt;i&gt;Vespula&lt;/i&gt; Genus.</title>
        <authorList>
            <person name="Harrop T.W.R."/>
            <person name="Guhlin J."/>
            <person name="McLaughlin G.M."/>
            <person name="Permina E."/>
            <person name="Stockwell P."/>
            <person name="Gilligan J."/>
            <person name="Le Lec M.F."/>
            <person name="Gruber M.A.M."/>
            <person name="Quinn O."/>
            <person name="Lovegrove M."/>
            <person name="Duncan E.J."/>
            <person name="Remnant E.J."/>
            <person name="Van Eeckhoven J."/>
            <person name="Graham B."/>
            <person name="Knapp R.A."/>
            <person name="Langford K.W."/>
            <person name="Kronenberg Z."/>
            <person name="Press M.O."/>
            <person name="Eacker S.M."/>
            <person name="Wilson-Rankin E.E."/>
            <person name="Purcell J."/>
            <person name="Lester P.J."/>
            <person name="Dearden P.K."/>
        </authorList>
    </citation>
    <scope>NUCLEOTIDE SEQUENCE</scope>
    <source>
        <strain evidence="2">Volc-1</strain>
    </source>
</reference>
<gene>
    <name evidence="2" type="ORF">H0235_012098</name>
</gene>
<evidence type="ECO:0000313" key="2">
    <source>
        <dbReference type="EMBL" id="KAF7415506.1"/>
    </source>
</evidence>
<feature type="compositionally biased region" description="Basic and acidic residues" evidence="1">
    <location>
        <begin position="50"/>
        <end position="68"/>
    </location>
</feature>